<dbReference type="PROSITE" id="PS51184">
    <property type="entry name" value="JMJC"/>
    <property type="match status" value="1"/>
</dbReference>
<dbReference type="PANTHER" id="PTHR12461">
    <property type="entry name" value="HYPOXIA-INDUCIBLE FACTOR 1 ALPHA INHIBITOR-RELATED"/>
    <property type="match status" value="1"/>
</dbReference>
<sequence length="263" mass="29362">MPAVQKWFVKTTTDGQQLALNRAYLSRFGSTVVPLEFSNNDQFNRIEQSLSFFLECVNAHTSTFRTRPSRYFSAYVPGARAIKRTTASNDFFSASTSTRPTARVYLAQAPLVDLPQGLRDDVPAPELVLKAGRGDVYDSSIWLGQAPTYTPLHRDPNPNLFVQLAGTKVVRLLSPGAGRNVFAKVQERIGGSASATMRGEEMMQGEEKKVLEEEVWGRNDLYRSSAYEAELRSGDGLFIPRGWWHSVKGIGDGMTGSVNWWFR</sequence>
<keyword evidence="3" id="KW-1185">Reference proteome</keyword>
<evidence type="ECO:0000259" key="1">
    <source>
        <dbReference type="PROSITE" id="PS51184"/>
    </source>
</evidence>
<dbReference type="InterPro" id="IPR003347">
    <property type="entry name" value="JmjC_dom"/>
</dbReference>
<reference evidence="2 3" key="1">
    <citation type="submission" date="2021-11" db="EMBL/GenBank/DDBJ databases">
        <title>Black yeast isolated from Biological Soil Crust.</title>
        <authorList>
            <person name="Kurbessoian T."/>
        </authorList>
    </citation>
    <scope>NUCLEOTIDE SEQUENCE [LARGE SCALE GENOMIC DNA]</scope>
    <source>
        <strain evidence="2 3">CCFEE 5522</strain>
    </source>
</reference>
<dbReference type="PANTHER" id="PTHR12461:SF105">
    <property type="entry name" value="HYPOXIA-INDUCIBLE FACTOR 1-ALPHA INHIBITOR"/>
    <property type="match status" value="1"/>
</dbReference>
<dbReference type="Pfam" id="PF13621">
    <property type="entry name" value="Cupin_8"/>
    <property type="match status" value="1"/>
</dbReference>
<dbReference type="Proteomes" id="UP001324427">
    <property type="component" value="Unassembled WGS sequence"/>
</dbReference>
<proteinExistence type="predicted"/>
<evidence type="ECO:0000313" key="2">
    <source>
        <dbReference type="EMBL" id="KAK4547434.1"/>
    </source>
</evidence>
<accession>A0AAV9JPV5</accession>
<name>A0AAV9JPV5_9PEZI</name>
<feature type="domain" description="JmjC" evidence="1">
    <location>
        <begin position="100"/>
        <end position="263"/>
    </location>
</feature>
<protein>
    <recommendedName>
        <fullName evidence="1">JmjC domain-containing protein</fullName>
    </recommendedName>
</protein>
<dbReference type="Gene3D" id="2.60.120.650">
    <property type="entry name" value="Cupin"/>
    <property type="match status" value="1"/>
</dbReference>
<comment type="caution">
    <text evidence="2">The sequence shown here is derived from an EMBL/GenBank/DDBJ whole genome shotgun (WGS) entry which is preliminary data.</text>
</comment>
<dbReference type="InterPro" id="IPR041667">
    <property type="entry name" value="Cupin_8"/>
</dbReference>
<dbReference type="EMBL" id="JAVFHQ010000011">
    <property type="protein sequence ID" value="KAK4547434.1"/>
    <property type="molecule type" value="Genomic_DNA"/>
</dbReference>
<dbReference type="AlphaFoldDB" id="A0AAV9JPV5"/>
<organism evidence="2 3">
    <name type="scientific">Oleoguttula mirabilis</name>
    <dbReference type="NCBI Taxonomy" id="1507867"/>
    <lineage>
        <taxon>Eukaryota</taxon>
        <taxon>Fungi</taxon>
        <taxon>Dikarya</taxon>
        <taxon>Ascomycota</taxon>
        <taxon>Pezizomycotina</taxon>
        <taxon>Dothideomycetes</taxon>
        <taxon>Dothideomycetidae</taxon>
        <taxon>Mycosphaerellales</taxon>
        <taxon>Teratosphaeriaceae</taxon>
        <taxon>Oleoguttula</taxon>
    </lineage>
</organism>
<evidence type="ECO:0000313" key="3">
    <source>
        <dbReference type="Proteomes" id="UP001324427"/>
    </source>
</evidence>
<dbReference type="SUPFAM" id="SSF51197">
    <property type="entry name" value="Clavaminate synthase-like"/>
    <property type="match status" value="1"/>
</dbReference>
<gene>
    <name evidence="2" type="ORF">LTR36_001090</name>
</gene>